<evidence type="ECO:0000313" key="3">
    <source>
        <dbReference type="WBParaSite" id="nOo.2.0.1.t09703-RA"/>
    </source>
</evidence>
<keyword evidence="2" id="KW-1185">Reference proteome</keyword>
<dbReference type="WBParaSite" id="nOo.2.0.1.t09703-RA">
    <property type="protein sequence ID" value="nOo.2.0.1.t09703-RA"/>
    <property type="gene ID" value="nOo.2.0.1.g09703"/>
</dbReference>
<dbReference type="EMBL" id="UYRW01004930">
    <property type="protein sequence ID" value="VDM93314.1"/>
    <property type="molecule type" value="Genomic_DNA"/>
</dbReference>
<name>A0A182ENK1_ONCOC</name>
<proteinExistence type="predicted"/>
<accession>A0A182ENK1</accession>
<protein>
    <submittedName>
        <fullName evidence="3">Ovule protein</fullName>
    </submittedName>
</protein>
<evidence type="ECO:0000313" key="1">
    <source>
        <dbReference type="EMBL" id="VDM93314.1"/>
    </source>
</evidence>
<dbReference type="OrthoDB" id="10469917at2759"/>
<reference evidence="3" key="1">
    <citation type="submission" date="2016-06" db="UniProtKB">
        <authorList>
            <consortium name="WormBaseParasite"/>
        </authorList>
    </citation>
    <scope>IDENTIFICATION</scope>
</reference>
<evidence type="ECO:0000313" key="2">
    <source>
        <dbReference type="Proteomes" id="UP000271087"/>
    </source>
</evidence>
<organism evidence="3">
    <name type="scientific">Onchocerca ochengi</name>
    <name type="common">Filarial nematode worm</name>
    <dbReference type="NCBI Taxonomy" id="42157"/>
    <lineage>
        <taxon>Eukaryota</taxon>
        <taxon>Metazoa</taxon>
        <taxon>Ecdysozoa</taxon>
        <taxon>Nematoda</taxon>
        <taxon>Chromadorea</taxon>
        <taxon>Rhabditida</taxon>
        <taxon>Spirurina</taxon>
        <taxon>Spiruromorpha</taxon>
        <taxon>Filarioidea</taxon>
        <taxon>Onchocercidae</taxon>
        <taxon>Onchocerca</taxon>
    </lineage>
</organism>
<dbReference type="Proteomes" id="UP000271087">
    <property type="component" value="Unassembled WGS sequence"/>
</dbReference>
<sequence>VNKNLLNFWGKLFEVKRRNLVMLESFKSESDSNNEKYILAENTDTDNDDNFVTPLARSFASAMWPDKRNM</sequence>
<gene>
    <name evidence="1" type="ORF">NOO_LOCUS9703</name>
</gene>
<reference evidence="1 2" key="2">
    <citation type="submission" date="2018-08" db="EMBL/GenBank/DDBJ databases">
        <authorList>
            <person name="Laetsch R D."/>
            <person name="Stevens L."/>
            <person name="Kumar S."/>
            <person name="Blaxter L. M."/>
        </authorList>
    </citation>
    <scope>NUCLEOTIDE SEQUENCE [LARGE SCALE GENOMIC DNA]</scope>
</reference>
<dbReference type="AlphaFoldDB" id="A0A182ENK1"/>